<evidence type="ECO:0000259" key="8">
    <source>
        <dbReference type="PROSITE" id="PS50109"/>
    </source>
</evidence>
<dbReference type="EMBL" id="JAJLJH010000003">
    <property type="protein sequence ID" value="MCK9686779.1"/>
    <property type="molecule type" value="Genomic_DNA"/>
</dbReference>
<evidence type="ECO:0000256" key="7">
    <source>
        <dbReference type="SAM" id="Phobius"/>
    </source>
</evidence>
<dbReference type="InterPro" id="IPR003594">
    <property type="entry name" value="HATPase_dom"/>
</dbReference>
<evidence type="ECO:0000256" key="1">
    <source>
        <dbReference type="ARBA" id="ARBA00000085"/>
    </source>
</evidence>
<feature type="transmembrane region" description="Helical" evidence="7">
    <location>
        <begin position="145"/>
        <end position="167"/>
    </location>
</feature>
<protein>
    <recommendedName>
        <fullName evidence="2">histidine kinase</fullName>
        <ecNumber evidence="2">2.7.13.3</ecNumber>
    </recommendedName>
</protein>
<feature type="transmembrane region" description="Helical" evidence="7">
    <location>
        <begin position="329"/>
        <end position="351"/>
    </location>
</feature>
<evidence type="ECO:0000313" key="9">
    <source>
        <dbReference type="EMBL" id="MCK9686779.1"/>
    </source>
</evidence>
<gene>
    <name evidence="9" type="ORF">LPC04_13785</name>
</gene>
<evidence type="ECO:0000256" key="5">
    <source>
        <dbReference type="ARBA" id="ARBA00023012"/>
    </source>
</evidence>
<feature type="transmembrane region" description="Helical" evidence="7">
    <location>
        <begin position="210"/>
        <end position="230"/>
    </location>
</feature>
<dbReference type="PANTHER" id="PTHR24421:SF10">
    <property type="entry name" value="NITRATE_NITRITE SENSOR PROTEIN NARQ"/>
    <property type="match status" value="1"/>
</dbReference>
<dbReference type="InterPro" id="IPR050482">
    <property type="entry name" value="Sensor_HK_TwoCompSys"/>
</dbReference>
<evidence type="ECO:0000256" key="3">
    <source>
        <dbReference type="ARBA" id="ARBA00022679"/>
    </source>
</evidence>
<name>A0A9X2C2F4_9BURK</name>
<evidence type="ECO:0000256" key="6">
    <source>
        <dbReference type="SAM" id="MobiDB-lite"/>
    </source>
</evidence>
<proteinExistence type="predicted"/>
<feature type="transmembrane region" description="Helical" evidence="7">
    <location>
        <begin position="360"/>
        <end position="380"/>
    </location>
</feature>
<keyword evidence="7" id="KW-0472">Membrane</keyword>
<feature type="transmembrane region" description="Helical" evidence="7">
    <location>
        <begin position="239"/>
        <end position="257"/>
    </location>
</feature>
<comment type="caution">
    <text evidence="9">The sequence shown here is derived from an EMBL/GenBank/DDBJ whole genome shotgun (WGS) entry which is preliminary data.</text>
</comment>
<reference evidence="9" key="1">
    <citation type="submission" date="2021-11" db="EMBL/GenBank/DDBJ databases">
        <title>BS-T2-15 a new species belonging to the Comamonadaceae family isolated from the soil of a French oak forest.</title>
        <authorList>
            <person name="Mieszkin S."/>
            <person name="Alain K."/>
        </authorList>
    </citation>
    <scope>NUCLEOTIDE SEQUENCE</scope>
    <source>
        <strain evidence="9">BS-T2-15</strain>
    </source>
</reference>
<dbReference type="Pfam" id="PF02518">
    <property type="entry name" value="HATPase_c"/>
    <property type="match status" value="1"/>
</dbReference>
<dbReference type="GO" id="GO:0000160">
    <property type="term" value="P:phosphorelay signal transduction system"/>
    <property type="evidence" value="ECO:0007669"/>
    <property type="project" value="UniProtKB-KW"/>
</dbReference>
<keyword evidence="4 9" id="KW-0418">Kinase</keyword>
<dbReference type="PANTHER" id="PTHR24421">
    <property type="entry name" value="NITRATE/NITRITE SENSOR PROTEIN NARX-RELATED"/>
    <property type="match status" value="1"/>
</dbReference>
<feature type="region of interest" description="Disordered" evidence="6">
    <location>
        <begin position="728"/>
        <end position="748"/>
    </location>
</feature>
<keyword evidence="10" id="KW-1185">Reference proteome</keyword>
<feature type="transmembrane region" description="Helical" evidence="7">
    <location>
        <begin position="296"/>
        <end position="317"/>
    </location>
</feature>
<feature type="compositionally biased region" description="Low complexity" evidence="6">
    <location>
        <begin position="735"/>
        <end position="748"/>
    </location>
</feature>
<dbReference type="PROSITE" id="PS50109">
    <property type="entry name" value="HIS_KIN"/>
    <property type="match status" value="1"/>
</dbReference>
<dbReference type="EC" id="2.7.13.3" evidence="2"/>
<dbReference type="SMART" id="SM00387">
    <property type="entry name" value="HATPase_c"/>
    <property type="match status" value="1"/>
</dbReference>
<dbReference type="AlphaFoldDB" id="A0A9X2C2F4"/>
<dbReference type="GO" id="GO:0004673">
    <property type="term" value="F:protein histidine kinase activity"/>
    <property type="evidence" value="ECO:0007669"/>
    <property type="project" value="UniProtKB-EC"/>
</dbReference>
<dbReference type="SUPFAM" id="SSF55874">
    <property type="entry name" value="ATPase domain of HSP90 chaperone/DNA topoisomerase II/histidine kinase"/>
    <property type="match status" value="1"/>
</dbReference>
<keyword evidence="7" id="KW-1133">Transmembrane helix</keyword>
<feature type="domain" description="Histidine kinase" evidence="8">
    <location>
        <begin position="643"/>
        <end position="730"/>
    </location>
</feature>
<dbReference type="CDD" id="cd16917">
    <property type="entry name" value="HATPase_UhpB-NarQ-NarX-like"/>
    <property type="match status" value="1"/>
</dbReference>
<keyword evidence="3" id="KW-0808">Transferase</keyword>
<sequence>MSHGRVRPMGWRRLLLLPIALLASLAVVLLARTLAQTPDLDARWRLDATGHLQMIATDLPWMRPALGHSLEVIVAPGIAPLFVDGRRVVNSTRWIASDEERDAANLQQRQMARLLQPGVPVVLGFTDRMSARVTPHARGYTTLGITFWLLCGLGLALELVGAVVILVRQDVRTFLFAVMAQCQAAQLLLAAVDAVPGIGNVSLLGGHEAALRMALDVITCAALLNATLLYPTPLPPRRALTWLSWMAALVFSGATLMFDLPQAWWWCEALELSTGLLVMGLLGWSYRITPHPYATVVRRLSIVTTGSLALVTIVVALNDRMPGEVQSLVSAVPVIWTVFFASLLLMSPFLARSQHMMREFAMLAGVSTLATSVDLLFVAVFSFNQFASITTSLFVALGVYAASRQWLLDQMIGARAVTTERLFEHLLRIARKVEEQPERAADWQLELFHAVFQPLVARHEPGYTKTTRWYEGGAGLLVPLAVEPTVDPTASQFDDGDQPEPRLIVLRFAERGKRLFTAEDARLADRIVEQLRRAVAHDRAIEQGRSEERGRIAQDLHDDIGARLLTLMYKAPNSEMEDYVRHTLQDLKTLTRGLAATTHFLSHASGEWKADIAQRLAPTGCTLDWSFTQDVDIQLNVVQWSGLTRILRELVSNIIAHAKATHTTIHADLKDGMLKLTVADNGVGGTPKDWSTGLGLGGIRKRVRMLGGTIAWQQNTPDGVRCDVSVPLAVPSTPPSQTSQTSPGAAAG</sequence>
<accession>A0A9X2C2F4</accession>
<evidence type="ECO:0000313" key="10">
    <source>
        <dbReference type="Proteomes" id="UP001139353"/>
    </source>
</evidence>
<evidence type="ECO:0000256" key="4">
    <source>
        <dbReference type="ARBA" id="ARBA00022777"/>
    </source>
</evidence>
<dbReference type="RefSeq" id="WP_275682819.1">
    <property type="nucleotide sequence ID" value="NZ_JAJLJH010000003.1"/>
</dbReference>
<keyword evidence="5" id="KW-0902">Two-component regulatory system</keyword>
<dbReference type="Gene3D" id="1.20.5.1930">
    <property type="match status" value="1"/>
</dbReference>
<dbReference type="InterPro" id="IPR036890">
    <property type="entry name" value="HATPase_C_sf"/>
</dbReference>
<dbReference type="InterPro" id="IPR005467">
    <property type="entry name" value="His_kinase_dom"/>
</dbReference>
<feature type="transmembrane region" description="Helical" evidence="7">
    <location>
        <begin position="263"/>
        <end position="284"/>
    </location>
</feature>
<feature type="transmembrane region" description="Helical" evidence="7">
    <location>
        <begin position="174"/>
        <end position="198"/>
    </location>
</feature>
<comment type="catalytic activity">
    <reaction evidence="1">
        <text>ATP + protein L-histidine = ADP + protein N-phospho-L-histidine.</text>
        <dbReference type="EC" id="2.7.13.3"/>
    </reaction>
</comment>
<dbReference type="Proteomes" id="UP001139353">
    <property type="component" value="Unassembled WGS sequence"/>
</dbReference>
<dbReference type="Gene3D" id="3.30.565.10">
    <property type="entry name" value="Histidine kinase-like ATPase, C-terminal domain"/>
    <property type="match status" value="1"/>
</dbReference>
<organism evidence="9 10">
    <name type="scientific">Scleromatobacter humisilvae</name>
    <dbReference type="NCBI Taxonomy" id="2897159"/>
    <lineage>
        <taxon>Bacteria</taxon>
        <taxon>Pseudomonadati</taxon>
        <taxon>Pseudomonadota</taxon>
        <taxon>Betaproteobacteria</taxon>
        <taxon>Burkholderiales</taxon>
        <taxon>Sphaerotilaceae</taxon>
        <taxon>Scleromatobacter</taxon>
    </lineage>
</organism>
<keyword evidence="7" id="KW-0812">Transmembrane</keyword>
<evidence type="ECO:0000256" key="2">
    <source>
        <dbReference type="ARBA" id="ARBA00012438"/>
    </source>
</evidence>